<dbReference type="GO" id="GO:0005886">
    <property type="term" value="C:plasma membrane"/>
    <property type="evidence" value="ECO:0007669"/>
    <property type="project" value="UniProtKB-SubCell"/>
</dbReference>
<evidence type="ECO:0000256" key="8">
    <source>
        <dbReference type="SAM" id="MobiDB-lite"/>
    </source>
</evidence>
<organism evidence="10 11">
    <name type="scientific">Dietzia maris</name>
    <dbReference type="NCBI Taxonomy" id="37915"/>
    <lineage>
        <taxon>Bacteria</taxon>
        <taxon>Bacillati</taxon>
        <taxon>Actinomycetota</taxon>
        <taxon>Actinomycetes</taxon>
        <taxon>Mycobacteriales</taxon>
        <taxon>Dietziaceae</taxon>
        <taxon>Dietzia</taxon>
    </lineage>
</organism>
<dbReference type="RefSeq" id="WP_317468900.1">
    <property type="nucleotide sequence ID" value="NZ_JAWLKJ010000001.1"/>
</dbReference>
<evidence type="ECO:0000256" key="9">
    <source>
        <dbReference type="SAM" id="Phobius"/>
    </source>
</evidence>
<feature type="transmembrane region" description="Helical" evidence="9">
    <location>
        <begin position="342"/>
        <end position="360"/>
    </location>
</feature>
<feature type="compositionally biased region" description="Low complexity" evidence="8">
    <location>
        <begin position="14"/>
        <end position="30"/>
    </location>
</feature>
<dbReference type="PANTHER" id="PTHR30472:SF1">
    <property type="entry name" value="FE(3+) DICITRATE TRANSPORT SYSTEM PERMEASE PROTEIN FECC-RELATED"/>
    <property type="match status" value="1"/>
</dbReference>
<evidence type="ECO:0000256" key="2">
    <source>
        <dbReference type="ARBA" id="ARBA00007935"/>
    </source>
</evidence>
<dbReference type="PANTHER" id="PTHR30472">
    <property type="entry name" value="FERRIC ENTEROBACTIN TRANSPORT SYSTEM PERMEASE PROTEIN"/>
    <property type="match status" value="1"/>
</dbReference>
<evidence type="ECO:0000256" key="1">
    <source>
        <dbReference type="ARBA" id="ARBA00004651"/>
    </source>
</evidence>
<evidence type="ECO:0000256" key="7">
    <source>
        <dbReference type="ARBA" id="ARBA00023136"/>
    </source>
</evidence>
<keyword evidence="6 9" id="KW-1133">Transmembrane helix</keyword>
<feature type="transmembrane region" description="Helical" evidence="9">
    <location>
        <begin position="96"/>
        <end position="114"/>
    </location>
</feature>
<dbReference type="Proteomes" id="UP001185873">
    <property type="component" value="Unassembled WGS sequence"/>
</dbReference>
<dbReference type="Gene3D" id="1.10.3470.10">
    <property type="entry name" value="ABC transporter involved in vitamin B12 uptake, BtuC"/>
    <property type="match status" value="1"/>
</dbReference>
<feature type="transmembrane region" description="Helical" evidence="9">
    <location>
        <begin position="71"/>
        <end position="90"/>
    </location>
</feature>
<protein>
    <submittedName>
        <fullName evidence="10">Iron ABC transporter permease</fullName>
    </submittedName>
</protein>
<evidence type="ECO:0000256" key="5">
    <source>
        <dbReference type="ARBA" id="ARBA00022692"/>
    </source>
</evidence>
<dbReference type="CDD" id="cd06550">
    <property type="entry name" value="TM_ABC_iron-siderophores_like"/>
    <property type="match status" value="1"/>
</dbReference>
<dbReference type="GO" id="GO:0022857">
    <property type="term" value="F:transmembrane transporter activity"/>
    <property type="evidence" value="ECO:0007669"/>
    <property type="project" value="InterPro"/>
</dbReference>
<name>A0AAE4R054_9ACTN</name>
<gene>
    <name evidence="10" type="ORF">R3P82_05525</name>
</gene>
<dbReference type="EMBL" id="JAWLKJ010000001">
    <property type="protein sequence ID" value="MDV6298566.1"/>
    <property type="molecule type" value="Genomic_DNA"/>
</dbReference>
<keyword evidence="4" id="KW-1003">Cell membrane</keyword>
<comment type="subcellular location">
    <subcellularLocation>
        <location evidence="1">Cell membrane</location>
        <topology evidence="1">Multi-pass membrane protein</topology>
    </subcellularLocation>
</comment>
<dbReference type="Pfam" id="PF01032">
    <property type="entry name" value="FecCD"/>
    <property type="match status" value="1"/>
</dbReference>
<comment type="caution">
    <text evidence="10">The sequence shown here is derived from an EMBL/GenBank/DDBJ whole genome shotgun (WGS) entry which is preliminary data.</text>
</comment>
<comment type="similarity">
    <text evidence="2">Belongs to the binding-protein-dependent transport system permease family. FecCD subfamily.</text>
</comment>
<dbReference type="InterPro" id="IPR000522">
    <property type="entry name" value="ABC_transptr_permease_BtuC"/>
</dbReference>
<sequence length="367" mass="35767">MAPRPLPDSDADARPAVPAADRAAAPAASAGQQPRRGAGLFPGLIVAVLALAAAVVASLAIGARPIPPAEVVGALLGQGTQSMVGIVGILRANRTVLGLVCGAALGASGALMQAVTRNPIADPGILGVNAGAALGVVAGATLTGGLGLASTVWFALAGAGVASAIILLLSTSALAASSPVRLTLAGVALAAVLSGLSQTFVVLDETVLQAYSFWQVGSLTARSIDEVTGVIPLVVAGAVIALLLLRGLDALALGDDSAVALGVRPGWVRVWSLVAVALLAGTATALAGPISFVGLVVPHLVRGLVGPSLIRVVPLSMVVAPALLLVADVVGRVIAGGSETPAGVVMAFIGAPLLVAYLAAGRRVGVA</sequence>
<dbReference type="SUPFAM" id="SSF81345">
    <property type="entry name" value="ABC transporter involved in vitamin B12 uptake, BtuC"/>
    <property type="match status" value="1"/>
</dbReference>
<evidence type="ECO:0000313" key="10">
    <source>
        <dbReference type="EMBL" id="MDV6298566.1"/>
    </source>
</evidence>
<keyword evidence="3" id="KW-0813">Transport</keyword>
<feature type="transmembrane region" description="Helical" evidence="9">
    <location>
        <begin position="182"/>
        <end position="203"/>
    </location>
</feature>
<accession>A0AAE4R054</accession>
<feature type="transmembrane region" description="Helical" evidence="9">
    <location>
        <begin position="39"/>
        <end position="59"/>
    </location>
</feature>
<evidence type="ECO:0000256" key="6">
    <source>
        <dbReference type="ARBA" id="ARBA00022989"/>
    </source>
</evidence>
<evidence type="ECO:0000256" key="4">
    <source>
        <dbReference type="ARBA" id="ARBA00022475"/>
    </source>
</evidence>
<evidence type="ECO:0000313" key="11">
    <source>
        <dbReference type="Proteomes" id="UP001185873"/>
    </source>
</evidence>
<dbReference type="AlphaFoldDB" id="A0AAE4R054"/>
<feature type="transmembrane region" description="Helical" evidence="9">
    <location>
        <begin position="270"/>
        <end position="297"/>
    </location>
</feature>
<proteinExistence type="inferred from homology"/>
<feature type="region of interest" description="Disordered" evidence="8">
    <location>
        <begin position="1"/>
        <end position="34"/>
    </location>
</feature>
<reference evidence="10" key="1">
    <citation type="submission" date="2023-10" db="EMBL/GenBank/DDBJ databases">
        <title>Development of a sustainable strategy for remediation of hydrocarbon-contaminated territories based on the waste exchange concept.</title>
        <authorList>
            <person name="Krivoruchko A."/>
        </authorList>
    </citation>
    <scope>NUCLEOTIDE SEQUENCE</scope>
    <source>
        <strain evidence="10">IEGM 1175</strain>
    </source>
</reference>
<dbReference type="InterPro" id="IPR037294">
    <property type="entry name" value="ABC_BtuC-like"/>
</dbReference>
<keyword evidence="5 9" id="KW-0812">Transmembrane</keyword>
<dbReference type="GO" id="GO:0033214">
    <property type="term" value="P:siderophore-iron import into cell"/>
    <property type="evidence" value="ECO:0007669"/>
    <property type="project" value="TreeGrafter"/>
</dbReference>
<evidence type="ECO:0000256" key="3">
    <source>
        <dbReference type="ARBA" id="ARBA00022448"/>
    </source>
</evidence>
<feature type="transmembrane region" description="Helical" evidence="9">
    <location>
        <begin position="309"/>
        <end position="330"/>
    </location>
</feature>
<feature type="transmembrane region" description="Helical" evidence="9">
    <location>
        <begin position="126"/>
        <end position="146"/>
    </location>
</feature>
<feature type="transmembrane region" description="Helical" evidence="9">
    <location>
        <begin position="152"/>
        <end position="175"/>
    </location>
</feature>
<keyword evidence="7 9" id="KW-0472">Membrane</keyword>
<feature type="transmembrane region" description="Helical" evidence="9">
    <location>
        <begin position="229"/>
        <end position="249"/>
    </location>
</feature>